<name>A0A815EY96_9BILA</name>
<dbReference type="AlphaFoldDB" id="A0A815EY96"/>
<gene>
    <name evidence="2" type="ORF">GPM918_LOCUS29317</name>
    <name evidence="3" type="ORF">SRO942_LOCUS29889</name>
</gene>
<organism evidence="2 4">
    <name type="scientific">Didymodactylos carnosus</name>
    <dbReference type="NCBI Taxonomy" id="1234261"/>
    <lineage>
        <taxon>Eukaryota</taxon>
        <taxon>Metazoa</taxon>
        <taxon>Spiralia</taxon>
        <taxon>Gnathifera</taxon>
        <taxon>Rotifera</taxon>
        <taxon>Eurotatoria</taxon>
        <taxon>Bdelloidea</taxon>
        <taxon>Philodinida</taxon>
        <taxon>Philodinidae</taxon>
        <taxon>Didymodactylos</taxon>
    </lineage>
</organism>
<reference evidence="2" key="1">
    <citation type="submission" date="2021-02" db="EMBL/GenBank/DDBJ databases">
        <authorList>
            <person name="Nowell W R."/>
        </authorList>
    </citation>
    <scope>NUCLEOTIDE SEQUENCE</scope>
</reference>
<evidence type="ECO:0000313" key="4">
    <source>
        <dbReference type="Proteomes" id="UP000663829"/>
    </source>
</evidence>
<dbReference type="EMBL" id="CAJNOQ010013256">
    <property type="protein sequence ID" value="CAF1317704.1"/>
    <property type="molecule type" value="Genomic_DNA"/>
</dbReference>
<evidence type="ECO:0000313" key="3">
    <source>
        <dbReference type="EMBL" id="CAF4161022.1"/>
    </source>
</evidence>
<comment type="caution">
    <text evidence="2">The sequence shown here is derived from an EMBL/GenBank/DDBJ whole genome shotgun (WGS) entry which is preliminary data.</text>
</comment>
<evidence type="ECO:0000313" key="2">
    <source>
        <dbReference type="EMBL" id="CAF1317704.1"/>
    </source>
</evidence>
<dbReference type="Proteomes" id="UP000663829">
    <property type="component" value="Unassembled WGS sequence"/>
</dbReference>
<feature type="coiled-coil region" evidence="1">
    <location>
        <begin position="103"/>
        <end position="134"/>
    </location>
</feature>
<evidence type="ECO:0000256" key="1">
    <source>
        <dbReference type="SAM" id="Coils"/>
    </source>
</evidence>
<sequence>MWPNRVYYDVPYNTYTYQTPTYQVPTYYNYTPYQYGDQFYQQPPSDYYYQQQQQQAYYEQQQRQAYYEEQQRQQAYYEQQQRQAYYEDQQRQQAYYQQQEYYRQQQLEKEERARQQEERLRQQLQEQRRQLTFTPKPQITYKQQRPVVDNTAAEYRAIERDYENKTDAVDSFVQQKANNLGNFGGKVLNQMDVLKTEGEMDDVEALLNSSSEGLKSTASEACDQIRAYDESIKPVPGEKHYPKKMEEYKVFREHALDGIEILETKSEGILTKLMNTFQRAKSWIANKAKQVYTGVKSFFKGVYGKLKGWFS</sequence>
<keyword evidence="4" id="KW-1185">Reference proteome</keyword>
<accession>A0A815EY96</accession>
<protein>
    <submittedName>
        <fullName evidence="2">Uncharacterized protein</fullName>
    </submittedName>
</protein>
<dbReference type="Proteomes" id="UP000681722">
    <property type="component" value="Unassembled WGS sequence"/>
</dbReference>
<dbReference type="EMBL" id="CAJOBC010046036">
    <property type="protein sequence ID" value="CAF4161022.1"/>
    <property type="molecule type" value="Genomic_DNA"/>
</dbReference>
<proteinExistence type="predicted"/>
<keyword evidence="1" id="KW-0175">Coiled coil</keyword>